<keyword evidence="12 15" id="KW-1133">Transmembrane helix</keyword>
<evidence type="ECO:0000256" key="2">
    <source>
        <dbReference type="ARBA" id="ARBA00006024"/>
    </source>
</evidence>
<dbReference type="NCBIfam" id="TIGR01494">
    <property type="entry name" value="ATPase_P-type"/>
    <property type="match status" value="1"/>
</dbReference>
<evidence type="ECO:0000256" key="14">
    <source>
        <dbReference type="ARBA" id="ARBA00023136"/>
    </source>
</evidence>
<dbReference type="InterPro" id="IPR008250">
    <property type="entry name" value="ATPase_P-typ_transduc_dom_A_sf"/>
</dbReference>
<dbReference type="InterPro" id="IPR001757">
    <property type="entry name" value="P_typ_ATPase"/>
</dbReference>
<keyword evidence="7 15" id="KW-0479">Metal-binding</keyword>
<evidence type="ECO:0000256" key="13">
    <source>
        <dbReference type="ARBA" id="ARBA00023065"/>
    </source>
</evidence>
<dbReference type="GO" id="GO:0005507">
    <property type="term" value="F:copper ion binding"/>
    <property type="evidence" value="ECO:0007669"/>
    <property type="project" value="TreeGrafter"/>
</dbReference>
<dbReference type="PANTHER" id="PTHR43520">
    <property type="entry name" value="ATP7, ISOFORM B"/>
    <property type="match status" value="1"/>
</dbReference>
<dbReference type="Gene3D" id="3.30.70.100">
    <property type="match status" value="1"/>
</dbReference>
<feature type="transmembrane region" description="Helical" evidence="15">
    <location>
        <begin position="177"/>
        <end position="197"/>
    </location>
</feature>
<evidence type="ECO:0000256" key="7">
    <source>
        <dbReference type="ARBA" id="ARBA00022723"/>
    </source>
</evidence>
<dbReference type="InterPro" id="IPR006121">
    <property type="entry name" value="HMA_dom"/>
</dbReference>
<feature type="transmembrane region" description="Helical" evidence="15">
    <location>
        <begin position="450"/>
        <end position="469"/>
    </location>
</feature>
<feature type="transmembrane region" description="Helical" evidence="15">
    <location>
        <begin position="209"/>
        <end position="226"/>
    </location>
</feature>
<dbReference type="GO" id="GO:0016887">
    <property type="term" value="F:ATP hydrolysis activity"/>
    <property type="evidence" value="ECO:0007669"/>
    <property type="project" value="InterPro"/>
</dbReference>
<keyword evidence="13" id="KW-0406">Ion transport</keyword>
<keyword evidence="11" id="KW-1278">Translocase</keyword>
<keyword evidence="5" id="KW-0597">Phosphoprotein</keyword>
<dbReference type="Pfam" id="PF12156">
    <property type="entry name" value="ATPase-cat_bd"/>
    <property type="match status" value="1"/>
</dbReference>
<dbReference type="SUPFAM" id="SSF56784">
    <property type="entry name" value="HAD-like"/>
    <property type="match status" value="1"/>
</dbReference>
<protein>
    <submittedName>
        <fullName evidence="17">Copper-translocating P-type ATPase</fullName>
    </submittedName>
</protein>
<dbReference type="SUPFAM" id="SSF81653">
    <property type="entry name" value="Calcium ATPase, transduction domain A"/>
    <property type="match status" value="1"/>
</dbReference>
<dbReference type="RefSeq" id="WP_126751313.1">
    <property type="nucleotide sequence ID" value="NZ_JBHUMT010000016.1"/>
</dbReference>
<feature type="transmembrane region" description="Helical" evidence="15">
    <location>
        <begin position="746"/>
        <end position="765"/>
    </location>
</feature>
<organism evidence="17 18">
    <name type="scientific">Idiomarina piscisalsi</name>
    <dbReference type="NCBI Taxonomy" id="1096243"/>
    <lineage>
        <taxon>Bacteria</taxon>
        <taxon>Pseudomonadati</taxon>
        <taxon>Pseudomonadota</taxon>
        <taxon>Gammaproteobacteria</taxon>
        <taxon>Alteromonadales</taxon>
        <taxon>Idiomarinaceae</taxon>
        <taxon>Idiomarina</taxon>
    </lineage>
</organism>
<dbReference type="NCBIfam" id="TIGR01512">
    <property type="entry name" value="ATPase-IB2_Cd"/>
    <property type="match status" value="1"/>
</dbReference>
<keyword evidence="6 15" id="KW-0812">Transmembrane</keyword>
<evidence type="ECO:0000313" key="18">
    <source>
        <dbReference type="Proteomes" id="UP000288361"/>
    </source>
</evidence>
<dbReference type="PRINTS" id="PR00119">
    <property type="entry name" value="CATATPASE"/>
</dbReference>
<dbReference type="Pfam" id="PF00403">
    <property type="entry name" value="HMA"/>
    <property type="match status" value="1"/>
</dbReference>
<keyword evidence="8 15" id="KW-0547">Nucleotide-binding</keyword>
<dbReference type="Gene3D" id="2.70.150.10">
    <property type="entry name" value="Calcium-transporting ATPase, cytoplasmic transduction domain A"/>
    <property type="match status" value="1"/>
</dbReference>
<dbReference type="GO" id="GO:0005524">
    <property type="term" value="F:ATP binding"/>
    <property type="evidence" value="ECO:0007669"/>
    <property type="project" value="UniProtKB-UniRule"/>
</dbReference>
<evidence type="ECO:0000256" key="6">
    <source>
        <dbReference type="ARBA" id="ARBA00022692"/>
    </source>
</evidence>
<dbReference type="GO" id="GO:0055070">
    <property type="term" value="P:copper ion homeostasis"/>
    <property type="evidence" value="ECO:0007669"/>
    <property type="project" value="TreeGrafter"/>
</dbReference>
<dbReference type="SUPFAM" id="SSF81665">
    <property type="entry name" value="Calcium ATPase, transmembrane domain M"/>
    <property type="match status" value="1"/>
</dbReference>
<dbReference type="EMBL" id="PIQA01000001">
    <property type="protein sequence ID" value="RUO67656.1"/>
    <property type="molecule type" value="Genomic_DNA"/>
</dbReference>
<dbReference type="InterPro" id="IPR023214">
    <property type="entry name" value="HAD_sf"/>
</dbReference>
<keyword evidence="9 15" id="KW-0067">ATP-binding</keyword>
<dbReference type="PROSITE" id="PS01047">
    <property type="entry name" value="HMA_1"/>
    <property type="match status" value="1"/>
</dbReference>
<evidence type="ECO:0000256" key="15">
    <source>
        <dbReference type="RuleBase" id="RU362081"/>
    </source>
</evidence>
<dbReference type="Gene3D" id="3.40.50.1000">
    <property type="entry name" value="HAD superfamily/HAD-like"/>
    <property type="match status" value="1"/>
</dbReference>
<dbReference type="Pfam" id="PF00122">
    <property type="entry name" value="E1-E2_ATPase"/>
    <property type="match status" value="1"/>
</dbReference>
<accession>A0A432YWG6</accession>
<dbReference type="InterPro" id="IPR036163">
    <property type="entry name" value="HMA_dom_sf"/>
</dbReference>
<evidence type="ECO:0000313" key="17">
    <source>
        <dbReference type="EMBL" id="RUO67656.1"/>
    </source>
</evidence>
<dbReference type="InterPro" id="IPR059000">
    <property type="entry name" value="ATPase_P-type_domA"/>
</dbReference>
<evidence type="ECO:0000259" key="16">
    <source>
        <dbReference type="PROSITE" id="PS50846"/>
    </source>
</evidence>
<gene>
    <name evidence="17" type="ORF">CWI73_01995</name>
</gene>
<dbReference type="PANTHER" id="PTHR43520:SF5">
    <property type="entry name" value="CATION-TRANSPORTING P-TYPE ATPASE-RELATED"/>
    <property type="match status" value="1"/>
</dbReference>
<dbReference type="InterPro" id="IPR018303">
    <property type="entry name" value="ATPase_P-typ_P_site"/>
</dbReference>
<comment type="caution">
    <text evidence="17">The sequence shown here is derived from an EMBL/GenBank/DDBJ whole genome shotgun (WGS) entry which is preliminary data.</text>
</comment>
<feature type="transmembrane region" description="Helical" evidence="15">
    <location>
        <begin position="422"/>
        <end position="444"/>
    </location>
</feature>
<dbReference type="Pfam" id="PF00702">
    <property type="entry name" value="Hydrolase"/>
    <property type="match status" value="1"/>
</dbReference>
<evidence type="ECO:0000256" key="10">
    <source>
        <dbReference type="ARBA" id="ARBA00022842"/>
    </source>
</evidence>
<evidence type="ECO:0000256" key="8">
    <source>
        <dbReference type="ARBA" id="ARBA00022741"/>
    </source>
</evidence>
<evidence type="ECO:0000256" key="4">
    <source>
        <dbReference type="ARBA" id="ARBA00022475"/>
    </source>
</evidence>
<dbReference type="NCBIfam" id="TIGR01525">
    <property type="entry name" value="ATPase-IB_hvy"/>
    <property type="match status" value="1"/>
</dbReference>
<feature type="transmembrane region" description="Helical" evidence="15">
    <location>
        <begin position="270"/>
        <end position="288"/>
    </location>
</feature>
<dbReference type="GO" id="GO:0043682">
    <property type="term" value="F:P-type divalent copper transporter activity"/>
    <property type="evidence" value="ECO:0007669"/>
    <property type="project" value="TreeGrafter"/>
</dbReference>
<evidence type="ECO:0000256" key="11">
    <source>
        <dbReference type="ARBA" id="ARBA00022967"/>
    </source>
</evidence>
<keyword evidence="4 15" id="KW-1003">Cell membrane</keyword>
<dbReference type="PRINTS" id="PR00943">
    <property type="entry name" value="CUATPASE"/>
</dbReference>
<evidence type="ECO:0000256" key="1">
    <source>
        <dbReference type="ARBA" id="ARBA00004651"/>
    </source>
</evidence>
<dbReference type="PROSITE" id="PS50846">
    <property type="entry name" value="HMA_2"/>
    <property type="match status" value="1"/>
</dbReference>
<dbReference type="AlphaFoldDB" id="A0A432YWG6"/>
<dbReference type="SUPFAM" id="SSF55008">
    <property type="entry name" value="HMA, heavy metal-associated domain"/>
    <property type="match status" value="1"/>
</dbReference>
<dbReference type="CDD" id="cd00371">
    <property type="entry name" value="HMA"/>
    <property type="match status" value="1"/>
</dbReference>
<evidence type="ECO:0000256" key="3">
    <source>
        <dbReference type="ARBA" id="ARBA00022448"/>
    </source>
</evidence>
<name>A0A432YWG6_9GAMM</name>
<dbReference type="InterPro" id="IPR017969">
    <property type="entry name" value="Heavy-metal-associated_CS"/>
</dbReference>
<comment type="similarity">
    <text evidence="2 15">Belongs to the cation transport ATPase (P-type) (TC 3.A.3) family. Type IB subfamily.</text>
</comment>
<dbReference type="InterPro" id="IPR036412">
    <property type="entry name" value="HAD-like_sf"/>
</dbReference>
<evidence type="ECO:0000256" key="5">
    <source>
        <dbReference type="ARBA" id="ARBA00022553"/>
    </source>
</evidence>
<feature type="transmembrane region" description="Helical" evidence="15">
    <location>
        <begin position="246"/>
        <end position="264"/>
    </location>
</feature>
<dbReference type="InterPro" id="IPR023298">
    <property type="entry name" value="ATPase_P-typ_TM_dom_sf"/>
</dbReference>
<dbReference type="InterPro" id="IPR023299">
    <property type="entry name" value="ATPase_P-typ_cyto_dom_N"/>
</dbReference>
<dbReference type="GO" id="GO:0005886">
    <property type="term" value="C:plasma membrane"/>
    <property type="evidence" value="ECO:0007669"/>
    <property type="project" value="UniProtKB-SubCell"/>
</dbReference>
<comment type="subcellular location">
    <subcellularLocation>
        <location evidence="1">Cell membrane</location>
        <topology evidence="1">Multi-pass membrane protein</topology>
    </subcellularLocation>
</comment>
<dbReference type="Proteomes" id="UP000288361">
    <property type="component" value="Unassembled WGS sequence"/>
</dbReference>
<sequence>MQCFHCLQPVPKGVDLTVSYKGEKHAVCCAGCQAVANTIIQHNLDAYYQHRDERPLETPLLPDELKQLSLYDHPDIQKEFIRDAGDNIQIATLTVENITCGACGWLIEQELMRLSGIRKAVVNVSSRRLQVHWDDGALKLSEILQALARIGYKALPFQPNEAEHQYEKQRKSYIKRLGVAGIATMQVMMVAFGLYFGVGGDLSESLQRFLWIVSLVFATPVILYSAQPFYAGALRGLQASKLNMDIPVSIALLGAYSASVYATITNTGEVYFESISMFTFFLLTGRFLELLAKERALRFATNRLTLLPKLAIRETADSTEEVAVRQLKVGDVIRVKPGETLPADGHLLSDKAQVDESLLTGESRPAVKVKGDKVVAGSLNQSSPIRVEVTEVAQQTVLAGIIAMQDAALADKPKVQQVIDKVAGYFIAGILLTATVTFLAWWFINPEHALWVTLAVLVATCPCALSLAAPTALTGIIHRLNNDGILLKNADVIESVKNLNTVFLDKTGTLTEGKFQLITKLDHTNNTHNDALAAGLESHSEHPIAAPLKLLSEQPMAFNSVENYQGLGLEGIAEGIRYRIGSRAFIQQWHPQYQPNGEHQVVLANESEVLAEYHVDDQLRPEAKETITTLQQQGYNPVIVSGDSKDRVEPVAHSLGIKEWHHDTKPEDKLSLITDAQRNGHTVWMIGDGINDSPVLAQADLSMTFSNASDLAQTSADVILMGESLWQIETVIKGATKVRSIMRQNFIWALLYNVSVLPFAAFGFVAPWAAALGMSLSSLLVIANSLRLYKK</sequence>
<dbReference type="Gene3D" id="3.40.1110.10">
    <property type="entry name" value="Calcium-transporting ATPase, cytoplasmic domain N"/>
    <property type="match status" value="1"/>
</dbReference>
<dbReference type="PROSITE" id="PS00154">
    <property type="entry name" value="ATPASE_E1_E2"/>
    <property type="match status" value="1"/>
</dbReference>
<proteinExistence type="inferred from homology"/>
<dbReference type="InterPro" id="IPR021993">
    <property type="entry name" value="ATPase-cat-bd"/>
</dbReference>
<dbReference type="NCBIfam" id="TIGR01511">
    <property type="entry name" value="ATPase-IB1_Cu"/>
    <property type="match status" value="1"/>
</dbReference>
<reference evidence="17 18" key="1">
    <citation type="journal article" date="2011" name="Front. Microbiol.">
        <title>Genomic signatures of strain selection and enhancement in Bacillus atrophaeus var. globigii, a historical biowarfare simulant.</title>
        <authorList>
            <person name="Gibbons H.S."/>
            <person name="Broomall S.M."/>
            <person name="McNew L.A."/>
            <person name="Daligault H."/>
            <person name="Chapman C."/>
            <person name="Bruce D."/>
            <person name="Karavis M."/>
            <person name="Krepps M."/>
            <person name="McGregor P.A."/>
            <person name="Hong C."/>
            <person name="Park K.H."/>
            <person name="Akmal A."/>
            <person name="Feldman A."/>
            <person name="Lin J.S."/>
            <person name="Chang W.E."/>
            <person name="Higgs B.W."/>
            <person name="Demirev P."/>
            <person name="Lindquist J."/>
            <person name="Liem A."/>
            <person name="Fochler E."/>
            <person name="Read T.D."/>
            <person name="Tapia R."/>
            <person name="Johnson S."/>
            <person name="Bishop-Lilly K.A."/>
            <person name="Detter C."/>
            <person name="Han C."/>
            <person name="Sozhamannan S."/>
            <person name="Rosenzweig C.N."/>
            <person name="Skowronski E.W."/>
        </authorList>
    </citation>
    <scope>NUCLEOTIDE SEQUENCE [LARGE SCALE GENOMIC DNA]</scope>
    <source>
        <strain evidence="17 18">TPS4-2</strain>
    </source>
</reference>
<keyword evidence="14 15" id="KW-0472">Membrane</keyword>
<keyword evidence="10" id="KW-0460">Magnesium</keyword>
<feature type="domain" description="HMA" evidence="16">
    <location>
        <begin position="89"/>
        <end position="155"/>
    </location>
</feature>
<keyword evidence="3" id="KW-0813">Transport</keyword>
<dbReference type="InterPro" id="IPR027256">
    <property type="entry name" value="P-typ_ATPase_IB"/>
</dbReference>
<evidence type="ECO:0000256" key="9">
    <source>
        <dbReference type="ARBA" id="ARBA00022840"/>
    </source>
</evidence>
<evidence type="ECO:0000256" key="12">
    <source>
        <dbReference type="ARBA" id="ARBA00022989"/>
    </source>
</evidence>
<dbReference type="CDD" id="cd02079">
    <property type="entry name" value="P-type_ATPase_HM"/>
    <property type="match status" value="1"/>
</dbReference>